<dbReference type="InterPro" id="IPR029044">
    <property type="entry name" value="Nucleotide-diphossugar_trans"/>
</dbReference>
<dbReference type="Pfam" id="PF00535">
    <property type="entry name" value="Glycos_transf_2"/>
    <property type="match status" value="1"/>
</dbReference>
<dbReference type="PANTHER" id="PTHR43179:SF7">
    <property type="entry name" value="RHAMNOSYLTRANSFERASE WBBL"/>
    <property type="match status" value="1"/>
</dbReference>
<evidence type="ECO:0000313" key="3">
    <source>
        <dbReference type="EMBL" id="MCV9930938.1"/>
    </source>
</evidence>
<dbReference type="PANTHER" id="PTHR43179">
    <property type="entry name" value="RHAMNOSYLTRANSFERASE WBBL"/>
    <property type="match status" value="1"/>
</dbReference>
<dbReference type="CDD" id="cd04186">
    <property type="entry name" value="GT_2_like_c"/>
    <property type="match status" value="1"/>
</dbReference>
<keyword evidence="1" id="KW-0812">Transmembrane</keyword>
<dbReference type="SUPFAM" id="SSF53448">
    <property type="entry name" value="Nucleotide-diphospho-sugar transferases"/>
    <property type="match status" value="1"/>
</dbReference>
<keyword evidence="1" id="KW-1133">Transmembrane helix</keyword>
<dbReference type="AlphaFoldDB" id="A0A9X2ZNF7"/>
<dbReference type="Gene3D" id="3.90.550.10">
    <property type="entry name" value="Spore Coat Polysaccharide Biosynthesis Protein SpsA, Chain A"/>
    <property type="match status" value="1"/>
</dbReference>
<protein>
    <submittedName>
        <fullName evidence="3">Glycosyltransferase family 2 protein</fullName>
    </submittedName>
</protein>
<dbReference type="Proteomes" id="UP001151133">
    <property type="component" value="Unassembled WGS sequence"/>
</dbReference>
<comment type="caution">
    <text evidence="3">The sequence shown here is derived from an EMBL/GenBank/DDBJ whole genome shotgun (WGS) entry which is preliminary data.</text>
</comment>
<dbReference type="InterPro" id="IPR001173">
    <property type="entry name" value="Glyco_trans_2-like"/>
</dbReference>
<accession>A0A9X2ZNF7</accession>
<evidence type="ECO:0000256" key="1">
    <source>
        <dbReference type="SAM" id="Phobius"/>
    </source>
</evidence>
<name>A0A9X2ZNF7_9FLAO</name>
<sequence length="387" mass="44396">MQLSVIILNYNVRYFLEQCVLSVQQALENVDSEIIVIDNNSPDDSCEMIRSRFPTVKLIENKENLGFPKGNNIGVSQANGEYICILNPDTVVAEDTFTKVLAFAKKQHDLGIVGVNLIDGTGNFLPESKRGIPTPWVAFTKIAGLYKIFPKSKYCNKYYAEHLQENQTGKVEILVGAFMVMKRDLYNEVGGFDEDCFMYSDDIDLSYMVLKKGKTNYYFSETTVIHYKGESTIKDEKYMKRFQEAMNFFYKKHFKVSFLFSFFMKMGIVFFSIMKMIQGKAMIKTTPKEYFLYSSNDKLAVKLSLILQNKVTFCDLKKEKMVNSSLIYIAKGAEVILDNQYISFKKCIDILKTERHKKITFKILPKTTAFLIGSDSSNDRGKIVKIA</sequence>
<dbReference type="EMBL" id="JAOZEV010000001">
    <property type="protein sequence ID" value="MCV9930938.1"/>
    <property type="molecule type" value="Genomic_DNA"/>
</dbReference>
<keyword evidence="1" id="KW-0472">Membrane</keyword>
<evidence type="ECO:0000259" key="2">
    <source>
        <dbReference type="Pfam" id="PF00535"/>
    </source>
</evidence>
<reference evidence="3" key="1">
    <citation type="submission" date="2022-10" db="EMBL/GenBank/DDBJ databases">
        <title>Two novel species of Flavobacterium.</title>
        <authorList>
            <person name="Liu Q."/>
            <person name="Xin Y.-H."/>
        </authorList>
    </citation>
    <scope>NUCLEOTIDE SEQUENCE</scope>
    <source>
        <strain evidence="3">LS1R47</strain>
    </source>
</reference>
<gene>
    <name evidence="3" type="ORF">OIU80_01455</name>
</gene>
<proteinExistence type="predicted"/>
<dbReference type="RefSeq" id="WP_264285331.1">
    <property type="nucleotide sequence ID" value="NZ_JAOZEV010000001.1"/>
</dbReference>
<keyword evidence="4" id="KW-1185">Reference proteome</keyword>
<organism evidence="3 4">
    <name type="scientific">Flavobacterium frigoritolerans</name>
    <dbReference type="NCBI Taxonomy" id="2987686"/>
    <lineage>
        <taxon>Bacteria</taxon>
        <taxon>Pseudomonadati</taxon>
        <taxon>Bacteroidota</taxon>
        <taxon>Flavobacteriia</taxon>
        <taxon>Flavobacteriales</taxon>
        <taxon>Flavobacteriaceae</taxon>
        <taxon>Flavobacterium</taxon>
    </lineage>
</organism>
<evidence type="ECO:0000313" key="4">
    <source>
        <dbReference type="Proteomes" id="UP001151133"/>
    </source>
</evidence>
<feature type="domain" description="Glycosyltransferase 2-like" evidence="2">
    <location>
        <begin position="4"/>
        <end position="189"/>
    </location>
</feature>
<feature type="transmembrane region" description="Helical" evidence="1">
    <location>
        <begin position="256"/>
        <end position="274"/>
    </location>
</feature>